<gene>
    <name evidence="2" type="ORF">HannXRQ_Chr16g0507021</name>
    <name evidence="1" type="ORF">HanXRQr2_Chr16g0734521</name>
</gene>
<dbReference type="EMBL" id="CM007905">
    <property type="protein sequence ID" value="OTF91096.1"/>
    <property type="molecule type" value="Genomic_DNA"/>
</dbReference>
<keyword evidence="3" id="KW-1185">Reference proteome</keyword>
<protein>
    <submittedName>
        <fullName evidence="2">Uncharacterized protein</fullName>
    </submittedName>
</protein>
<name>A0A251RZ11_HELAN</name>
<dbReference type="AlphaFoldDB" id="A0A251RZ11"/>
<sequence>MFYKQLLIVQPLLPFSREKGRHAIVNPSSTLPPLRRRAGVTVTINVSTPTVATTRRDLRV</sequence>
<reference evidence="1 3" key="1">
    <citation type="journal article" date="2017" name="Nature">
        <title>The sunflower genome provides insights into oil metabolism, flowering and Asterid evolution.</title>
        <authorList>
            <person name="Badouin H."/>
            <person name="Gouzy J."/>
            <person name="Grassa C.J."/>
            <person name="Murat F."/>
            <person name="Staton S.E."/>
            <person name="Cottret L."/>
            <person name="Lelandais-Briere C."/>
            <person name="Owens G.L."/>
            <person name="Carrere S."/>
            <person name="Mayjonade B."/>
            <person name="Legrand L."/>
            <person name="Gill N."/>
            <person name="Kane N.C."/>
            <person name="Bowers J.E."/>
            <person name="Hubner S."/>
            <person name="Bellec A."/>
            <person name="Berard A."/>
            <person name="Berges H."/>
            <person name="Blanchet N."/>
            <person name="Boniface M.C."/>
            <person name="Brunel D."/>
            <person name="Catrice O."/>
            <person name="Chaidir N."/>
            <person name="Claudel C."/>
            <person name="Donnadieu C."/>
            <person name="Faraut T."/>
            <person name="Fievet G."/>
            <person name="Helmstetter N."/>
            <person name="King M."/>
            <person name="Knapp S.J."/>
            <person name="Lai Z."/>
            <person name="Le Paslier M.C."/>
            <person name="Lippi Y."/>
            <person name="Lorenzon L."/>
            <person name="Mandel J.R."/>
            <person name="Marage G."/>
            <person name="Marchand G."/>
            <person name="Marquand E."/>
            <person name="Bret-Mestries E."/>
            <person name="Morien E."/>
            <person name="Nambeesan S."/>
            <person name="Nguyen T."/>
            <person name="Pegot-Espagnet P."/>
            <person name="Pouilly N."/>
            <person name="Raftis F."/>
            <person name="Sallet E."/>
            <person name="Schiex T."/>
            <person name="Thomas J."/>
            <person name="Vandecasteele C."/>
            <person name="Vares D."/>
            <person name="Vear F."/>
            <person name="Vautrin S."/>
            <person name="Crespi M."/>
            <person name="Mangin B."/>
            <person name="Burke J.M."/>
            <person name="Salse J."/>
            <person name="Munos S."/>
            <person name="Vincourt P."/>
            <person name="Rieseberg L.H."/>
            <person name="Langlade N.B."/>
        </authorList>
    </citation>
    <scope>NUCLEOTIDE SEQUENCE [LARGE SCALE GENOMIC DNA]</scope>
    <source>
        <strain evidence="3">cv. SF193</strain>
        <tissue evidence="1">Leaves</tissue>
    </source>
</reference>
<evidence type="ECO:0000313" key="1">
    <source>
        <dbReference type="EMBL" id="KAF5758879.1"/>
    </source>
</evidence>
<accession>A0A251RZ11</accession>
<reference evidence="2" key="2">
    <citation type="submission" date="2017-02" db="EMBL/GenBank/DDBJ databases">
        <title>Sunflower complete genome.</title>
        <authorList>
            <person name="Langlade N."/>
            <person name="Munos S."/>
        </authorList>
    </citation>
    <scope>NUCLEOTIDE SEQUENCE [LARGE SCALE GENOMIC DNA]</scope>
    <source>
        <tissue evidence="2">Leaves</tissue>
    </source>
</reference>
<dbReference type="Proteomes" id="UP000215914">
    <property type="component" value="Chromosome 16"/>
</dbReference>
<proteinExistence type="predicted"/>
<dbReference type="EMBL" id="MNCJ02000331">
    <property type="protein sequence ID" value="KAF5758879.1"/>
    <property type="molecule type" value="Genomic_DNA"/>
</dbReference>
<evidence type="ECO:0000313" key="3">
    <source>
        <dbReference type="Proteomes" id="UP000215914"/>
    </source>
</evidence>
<evidence type="ECO:0000313" key="2">
    <source>
        <dbReference type="EMBL" id="OTF91096.1"/>
    </source>
</evidence>
<dbReference type="Gramene" id="mRNA:HanXRQr2_Chr16g0734521">
    <property type="protein sequence ID" value="CDS:HanXRQr2_Chr16g0734521.1"/>
    <property type="gene ID" value="HanXRQr2_Chr16g0734521"/>
</dbReference>
<dbReference type="InParanoid" id="A0A251RZ11"/>
<organism evidence="2 3">
    <name type="scientific">Helianthus annuus</name>
    <name type="common">Common sunflower</name>
    <dbReference type="NCBI Taxonomy" id="4232"/>
    <lineage>
        <taxon>Eukaryota</taxon>
        <taxon>Viridiplantae</taxon>
        <taxon>Streptophyta</taxon>
        <taxon>Embryophyta</taxon>
        <taxon>Tracheophyta</taxon>
        <taxon>Spermatophyta</taxon>
        <taxon>Magnoliopsida</taxon>
        <taxon>eudicotyledons</taxon>
        <taxon>Gunneridae</taxon>
        <taxon>Pentapetalae</taxon>
        <taxon>asterids</taxon>
        <taxon>campanulids</taxon>
        <taxon>Asterales</taxon>
        <taxon>Asteraceae</taxon>
        <taxon>Asteroideae</taxon>
        <taxon>Heliantheae alliance</taxon>
        <taxon>Heliantheae</taxon>
        <taxon>Helianthus</taxon>
    </lineage>
</organism>
<reference evidence="1" key="3">
    <citation type="submission" date="2020-06" db="EMBL/GenBank/DDBJ databases">
        <title>Helianthus annuus Genome sequencing and assembly Release 2.</title>
        <authorList>
            <person name="Gouzy J."/>
            <person name="Langlade N."/>
            <person name="Munos S."/>
        </authorList>
    </citation>
    <scope>NUCLEOTIDE SEQUENCE</scope>
    <source>
        <tissue evidence="1">Leaves</tissue>
    </source>
</reference>